<dbReference type="eggNOG" id="KOG1764">
    <property type="taxonomic scope" value="Eukaryota"/>
</dbReference>
<dbReference type="PANTHER" id="PTHR13780:SF101">
    <property type="entry name" value="SNF1-RELATED PROTEIN KINASE REGULATORY SUBUNIT GAMMA-LIKE PV42A"/>
    <property type="match status" value="1"/>
</dbReference>
<keyword evidence="2 3" id="KW-0129">CBS domain</keyword>
<keyword evidence="1" id="KW-0677">Repeat</keyword>
<gene>
    <name evidence="5" type="ORF">SELMODRAFT_127987</name>
</gene>
<dbReference type="Pfam" id="PF00571">
    <property type="entry name" value="CBS"/>
    <property type="match status" value="1"/>
</dbReference>
<protein>
    <recommendedName>
        <fullName evidence="4">CBS domain-containing protein</fullName>
    </recommendedName>
</protein>
<dbReference type="Proteomes" id="UP000001514">
    <property type="component" value="Unassembled WGS sequence"/>
</dbReference>
<dbReference type="InParanoid" id="D8SYD8"/>
<dbReference type="CDD" id="cd02205">
    <property type="entry name" value="CBS_pair_SF"/>
    <property type="match status" value="1"/>
</dbReference>
<dbReference type="OMA" id="HAFREIY"/>
<dbReference type="STRING" id="88036.D8SYD8"/>
<dbReference type="FunCoup" id="D8SYD8">
    <property type="interactions" value="267"/>
</dbReference>
<evidence type="ECO:0000313" key="6">
    <source>
        <dbReference type="Proteomes" id="UP000001514"/>
    </source>
</evidence>
<dbReference type="OrthoDB" id="449052at2759"/>
<reference evidence="5 6" key="1">
    <citation type="journal article" date="2011" name="Science">
        <title>The Selaginella genome identifies genetic changes associated with the evolution of vascular plants.</title>
        <authorList>
            <person name="Banks J.A."/>
            <person name="Nishiyama T."/>
            <person name="Hasebe M."/>
            <person name="Bowman J.L."/>
            <person name="Gribskov M."/>
            <person name="dePamphilis C."/>
            <person name="Albert V.A."/>
            <person name="Aono N."/>
            <person name="Aoyama T."/>
            <person name="Ambrose B.A."/>
            <person name="Ashton N.W."/>
            <person name="Axtell M.J."/>
            <person name="Barker E."/>
            <person name="Barker M.S."/>
            <person name="Bennetzen J.L."/>
            <person name="Bonawitz N.D."/>
            <person name="Chapple C."/>
            <person name="Cheng C."/>
            <person name="Correa L.G."/>
            <person name="Dacre M."/>
            <person name="DeBarry J."/>
            <person name="Dreyer I."/>
            <person name="Elias M."/>
            <person name="Engstrom E.M."/>
            <person name="Estelle M."/>
            <person name="Feng L."/>
            <person name="Finet C."/>
            <person name="Floyd S.K."/>
            <person name="Frommer W.B."/>
            <person name="Fujita T."/>
            <person name="Gramzow L."/>
            <person name="Gutensohn M."/>
            <person name="Harholt J."/>
            <person name="Hattori M."/>
            <person name="Heyl A."/>
            <person name="Hirai T."/>
            <person name="Hiwatashi Y."/>
            <person name="Ishikawa M."/>
            <person name="Iwata M."/>
            <person name="Karol K.G."/>
            <person name="Koehler B."/>
            <person name="Kolukisaoglu U."/>
            <person name="Kubo M."/>
            <person name="Kurata T."/>
            <person name="Lalonde S."/>
            <person name="Li K."/>
            <person name="Li Y."/>
            <person name="Litt A."/>
            <person name="Lyons E."/>
            <person name="Manning G."/>
            <person name="Maruyama T."/>
            <person name="Michael T.P."/>
            <person name="Mikami K."/>
            <person name="Miyazaki S."/>
            <person name="Morinaga S."/>
            <person name="Murata T."/>
            <person name="Mueller-Roeber B."/>
            <person name="Nelson D.R."/>
            <person name="Obara M."/>
            <person name="Oguri Y."/>
            <person name="Olmstead R.G."/>
            <person name="Onodera N."/>
            <person name="Petersen B.L."/>
            <person name="Pils B."/>
            <person name="Prigge M."/>
            <person name="Rensing S.A."/>
            <person name="Riano-Pachon D.M."/>
            <person name="Roberts A.W."/>
            <person name="Sato Y."/>
            <person name="Scheller H.V."/>
            <person name="Schulz B."/>
            <person name="Schulz C."/>
            <person name="Shakirov E.V."/>
            <person name="Shibagaki N."/>
            <person name="Shinohara N."/>
            <person name="Shippen D.E."/>
            <person name="Soerensen I."/>
            <person name="Sotooka R."/>
            <person name="Sugimoto N."/>
            <person name="Sugita M."/>
            <person name="Sumikawa N."/>
            <person name="Tanurdzic M."/>
            <person name="Theissen G."/>
            <person name="Ulvskov P."/>
            <person name="Wakazuki S."/>
            <person name="Weng J.K."/>
            <person name="Willats W.W."/>
            <person name="Wipf D."/>
            <person name="Wolf P.G."/>
            <person name="Yang L."/>
            <person name="Zimmer A.D."/>
            <person name="Zhu Q."/>
            <person name="Mitros T."/>
            <person name="Hellsten U."/>
            <person name="Loque D."/>
            <person name="Otillar R."/>
            <person name="Salamov A."/>
            <person name="Schmutz J."/>
            <person name="Shapiro H."/>
            <person name="Lindquist E."/>
            <person name="Lucas S."/>
            <person name="Rokhsar D."/>
            <person name="Grigoriev I.V."/>
        </authorList>
    </citation>
    <scope>NUCLEOTIDE SEQUENCE [LARGE SCALE GENOMIC DNA]</scope>
</reference>
<dbReference type="InterPro" id="IPR046342">
    <property type="entry name" value="CBS_dom_sf"/>
</dbReference>
<dbReference type="Gramene" id="EFJ10501">
    <property type="protein sequence ID" value="EFJ10501"/>
    <property type="gene ID" value="SELMODRAFT_127987"/>
</dbReference>
<name>D8SYD8_SELML</name>
<dbReference type="SMART" id="SM00116">
    <property type="entry name" value="CBS"/>
    <property type="match status" value="4"/>
</dbReference>
<dbReference type="HOGENOM" id="CLU_062724_0_0_1"/>
<proteinExistence type="predicted"/>
<dbReference type="Gene3D" id="3.10.580.10">
    <property type="entry name" value="CBS-domain"/>
    <property type="match status" value="2"/>
</dbReference>
<accession>D8SYD8</accession>
<sequence>MEKQELALEILHSTSVQDLVRDKGRLVEVPYTATVGDTLNVLLAKNILAVPVAAPPGHWIGAGGSMVVESDKSTGAPRKQYIGMVSVLDILIHVAEREDGSCERLQTAISKIIGHSLEGLSLWSIAPHTSLADTMEPMSKGIHRALVPVSSAMDHVSGVEVVESSPGYHMLTQTDVIAFLLVHSQQLEPLMSTDISSLGAVNKNVYAAPADMRVMYAVRAMRFAFLTAVAIVDPSPVAQLATQLVAGDGRRLLGTFSASDLRGCNSDVLTKWASLSVLEFSHKAFLARRFGFGAACIEAVDQTAASLDPQQKPLITCQPSASLREVISKALENRVHQLWVVDDAGSLLGMVAFTDILKAVRQASKRQ</sequence>
<dbReference type="AlphaFoldDB" id="D8SYD8"/>
<dbReference type="SUPFAM" id="SSF54631">
    <property type="entry name" value="CBS-domain pair"/>
    <property type="match status" value="2"/>
</dbReference>
<evidence type="ECO:0000256" key="1">
    <source>
        <dbReference type="ARBA" id="ARBA00022737"/>
    </source>
</evidence>
<organism evidence="6">
    <name type="scientific">Selaginella moellendorffii</name>
    <name type="common">Spikemoss</name>
    <dbReference type="NCBI Taxonomy" id="88036"/>
    <lineage>
        <taxon>Eukaryota</taxon>
        <taxon>Viridiplantae</taxon>
        <taxon>Streptophyta</taxon>
        <taxon>Embryophyta</taxon>
        <taxon>Tracheophyta</taxon>
        <taxon>Lycopodiopsida</taxon>
        <taxon>Selaginellales</taxon>
        <taxon>Selaginellaceae</taxon>
        <taxon>Selaginella</taxon>
    </lineage>
</organism>
<feature type="domain" description="CBS" evidence="4">
    <location>
        <begin position="310"/>
        <end position="366"/>
    </location>
</feature>
<dbReference type="PROSITE" id="PS51371">
    <property type="entry name" value="CBS"/>
    <property type="match status" value="1"/>
</dbReference>
<dbReference type="EMBL" id="GL377653">
    <property type="protein sequence ID" value="EFJ10501.1"/>
    <property type="molecule type" value="Genomic_DNA"/>
</dbReference>
<evidence type="ECO:0000313" key="5">
    <source>
        <dbReference type="EMBL" id="EFJ10501.1"/>
    </source>
</evidence>
<dbReference type="KEGG" id="smo:SELMODRAFT_127987"/>
<evidence type="ECO:0000259" key="4">
    <source>
        <dbReference type="PROSITE" id="PS51371"/>
    </source>
</evidence>
<dbReference type="PANTHER" id="PTHR13780">
    <property type="entry name" value="AMP-ACTIVATED PROTEIN KINASE, GAMMA REGULATORY SUBUNIT"/>
    <property type="match status" value="1"/>
</dbReference>
<keyword evidence="6" id="KW-1185">Reference proteome</keyword>
<dbReference type="InterPro" id="IPR050511">
    <property type="entry name" value="AMPK_gamma/SDS23_families"/>
</dbReference>
<dbReference type="InterPro" id="IPR000644">
    <property type="entry name" value="CBS_dom"/>
</dbReference>
<evidence type="ECO:0000256" key="3">
    <source>
        <dbReference type="PROSITE-ProRule" id="PRU00703"/>
    </source>
</evidence>
<evidence type="ECO:0000256" key="2">
    <source>
        <dbReference type="ARBA" id="ARBA00023122"/>
    </source>
</evidence>